<evidence type="ECO:0000256" key="1">
    <source>
        <dbReference type="SAM" id="Phobius"/>
    </source>
</evidence>
<evidence type="ECO:0000313" key="2">
    <source>
        <dbReference type="EMBL" id="GAT33057.1"/>
    </source>
</evidence>
<evidence type="ECO:0000313" key="3">
    <source>
        <dbReference type="Proteomes" id="UP000076023"/>
    </source>
</evidence>
<evidence type="ECO:0008006" key="4">
    <source>
        <dbReference type="Google" id="ProtNLM"/>
    </source>
</evidence>
<feature type="transmembrane region" description="Helical" evidence="1">
    <location>
        <begin position="12"/>
        <end position="30"/>
    </location>
</feature>
<keyword evidence="1" id="KW-0472">Membrane</keyword>
<name>A0A146G853_TERSA</name>
<comment type="caution">
    <text evidence="2">The sequence shown here is derived from an EMBL/GenBank/DDBJ whole genome shotgun (WGS) entry which is preliminary data.</text>
</comment>
<dbReference type="EMBL" id="BDCO01000002">
    <property type="protein sequence ID" value="GAT33057.1"/>
    <property type="molecule type" value="Genomic_DNA"/>
</dbReference>
<organism evidence="2 3">
    <name type="scientific">Terrimicrobium sacchariphilum</name>
    <dbReference type="NCBI Taxonomy" id="690879"/>
    <lineage>
        <taxon>Bacteria</taxon>
        <taxon>Pseudomonadati</taxon>
        <taxon>Verrucomicrobiota</taxon>
        <taxon>Terrimicrobiia</taxon>
        <taxon>Terrimicrobiales</taxon>
        <taxon>Terrimicrobiaceae</taxon>
        <taxon>Terrimicrobium</taxon>
    </lineage>
</organism>
<keyword evidence="3" id="KW-1185">Reference proteome</keyword>
<dbReference type="InParanoid" id="A0A146G853"/>
<feature type="transmembrane region" description="Helical" evidence="1">
    <location>
        <begin position="96"/>
        <end position="117"/>
    </location>
</feature>
<keyword evidence="1" id="KW-1133">Transmembrane helix</keyword>
<dbReference type="OrthoDB" id="574468at2"/>
<feature type="transmembrane region" description="Helical" evidence="1">
    <location>
        <begin position="149"/>
        <end position="170"/>
    </location>
</feature>
<dbReference type="AlphaFoldDB" id="A0A146G853"/>
<proteinExistence type="predicted"/>
<sequence>MSRYFRIFHRRVLPFLFPLIALTALTGMIYRVGRAWFGMDRTTGDLVLNIHTGGWMGDGVSPFYVLLVGFSLLAALLTGGAYLVRKGGGGWLRRSHRLLGLVFLLPLLVTAGTGILFEAGETWLHFPESTSKLLMTLHEGRWLGKGGRVYYVLVTGSALLGVGVIGLALWRSRKKAN</sequence>
<accession>A0A146G853</accession>
<protein>
    <recommendedName>
        <fullName evidence="4">PepSY-associated TM region</fullName>
    </recommendedName>
</protein>
<feature type="transmembrane region" description="Helical" evidence="1">
    <location>
        <begin position="63"/>
        <end position="84"/>
    </location>
</feature>
<dbReference type="RefSeq" id="WP_075078837.1">
    <property type="nucleotide sequence ID" value="NZ_BDCO01000002.1"/>
</dbReference>
<gene>
    <name evidence="2" type="ORF">TSACC_21462</name>
</gene>
<keyword evidence="1" id="KW-0812">Transmembrane</keyword>
<dbReference type="Proteomes" id="UP000076023">
    <property type="component" value="Unassembled WGS sequence"/>
</dbReference>
<reference evidence="3" key="1">
    <citation type="journal article" date="2017" name="Genome Announc.">
        <title>Draft Genome Sequence of Terrimicrobium sacchariphilum NM-5T, a Facultative Anaerobic Soil Bacterium of the Class Spartobacteria.</title>
        <authorList>
            <person name="Qiu Y.L."/>
            <person name="Tourlousse D.M."/>
            <person name="Matsuura N."/>
            <person name="Ohashi A."/>
            <person name="Sekiguchi Y."/>
        </authorList>
    </citation>
    <scope>NUCLEOTIDE SEQUENCE [LARGE SCALE GENOMIC DNA]</scope>
    <source>
        <strain evidence="3">NM-5</strain>
    </source>
</reference>